<proteinExistence type="predicted"/>
<feature type="transmembrane region" description="Helical" evidence="1">
    <location>
        <begin position="355"/>
        <end position="374"/>
    </location>
</feature>
<feature type="transmembrane region" description="Helical" evidence="1">
    <location>
        <begin position="394"/>
        <end position="419"/>
    </location>
</feature>
<feature type="transmembrane region" description="Helical" evidence="1">
    <location>
        <begin position="17"/>
        <end position="35"/>
    </location>
</feature>
<reference evidence="2" key="1">
    <citation type="submission" date="2023-03" db="EMBL/GenBank/DDBJ databases">
        <title>MT1 and MT2 Draft Genomes of Novel Species.</title>
        <authorList>
            <person name="Venkateswaran K."/>
        </authorList>
    </citation>
    <scope>NUCLEOTIDE SEQUENCE</scope>
    <source>
        <strain evidence="2">F6_3S_P_1C</strain>
    </source>
</reference>
<keyword evidence="3" id="KW-1185">Reference proteome</keyword>
<dbReference type="EMBL" id="JAROCD010000004">
    <property type="protein sequence ID" value="MDN4601378.1"/>
    <property type="molecule type" value="Genomic_DNA"/>
</dbReference>
<feature type="transmembrane region" description="Helical" evidence="1">
    <location>
        <begin position="284"/>
        <end position="303"/>
    </location>
</feature>
<keyword evidence="1" id="KW-0472">Membrane</keyword>
<feature type="transmembrane region" description="Helical" evidence="1">
    <location>
        <begin position="212"/>
        <end position="231"/>
    </location>
</feature>
<feature type="transmembrane region" description="Helical" evidence="1">
    <location>
        <begin position="310"/>
        <end position="327"/>
    </location>
</feature>
<accession>A0ABT8J8Y7</accession>
<evidence type="ECO:0008006" key="4">
    <source>
        <dbReference type="Google" id="ProtNLM"/>
    </source>
</evidence>
<feature type="transmembrane region" description="Helical" evidence="1">
    <location>
        <begin position="76"/>
        <end position="98"/>
    </location>
</feature>
<feature type="transmembrane region" description="Helical" evidence="1">
    <location>
        <begin position="172"/>
        <end position="200"/>
    </location>
</feature>
<sequence length="429" mass="47708">MNTLSYTDPNTRWNRHFWLYAALIFTGGLLLRLYLGTQFRGYVGDQSLFVDWMNAVHQYGIRESYLFGKDQNYPPFFIFILGLYRWILDGLGITASAGNLSMKILPITFDMLSMAVLTLTFKQLGSGACLLLLAVLSINPGLLVDSAMWGQIDILHSTLMVLSTVLLLSNPLLAGILFSAALLAKFQAIVIAPVIGIVLLRQLYHRQFRGTLLFAAGLMIAILPVFLYFAANETLSTMLHNAYGSAVNMYPQLSLNAMNIWYHLLGDPGTSDATVLFGVVTYKMLGLLLLVIAVVGVAVYLLLIKEMRISSLLIAGTAVNLAFFMLPTEIHERYSIPALLFFVLVPFFERKWMYAAIAFSLTTCVNIAMIMNTGSRGGDETSFNMHGYGLTNSWMYGIGISIAIIHIVILLWVVYAMTLEVLNGRKKRS</sequence>
<keyword evidence="1" id="KW-1133">Transmembrane helix</keyword>
<name>A0ABT8J8Y7_9BACL</name>
<gene>
    <name evidence="2" type="ORF">P5G61_09100</name>
</gene>
<protein>
    <recommendedName>
        <fullName evidence="4">Gpi18-like mannosyltransferase</fullName>
    </recommendedName>
</protein>
<evidence type="ECO:0000256" key="1">
    <source>
        <dbReference type="SAM" id="Phobius"/>
    </source>
</evidence>
<evidence type="ECO:0000313" key="3">
    <source>
        <dbReference type="Proteomes" id="UP001174205"/>
    </source>
</evidence>
<keyword evidence="1" id="KW-0812">Transmembrane</keyword>
<dbReference type="RefSeq" id="WP_301246161.1">
    <property type="nucleotide sequence ID" value="NZ_JAROCD010000004.1"/>
</dbReference>
<comment type="caution">
    <text evidence="2">The sequence shown here is derived from an EMBL/GenBank/DDBJ whole genome shotgun (WGS) entry which is preliminary data.</text>
</comment>
<feature type="transmembrane region" description="Helical" evidence="1">
    <location>
        <begin position="333"/>
        <end position="348"/>
    </location>
</feature>
<evidence type="ECO:0000313" key="2">
    <source>
        <dbReference type="EMBL" id="MDN4601378.1"/>
    </source>
</evidence>
<dbReference type="Proteomes" id="UP001174205">
    <property type="component" value="Unassembled WGS sequence"/>
</dbReference>
<organism evidence="2 3">
    <name type="scientific">Paenibacillus vandeheii</name>
    <dbReference type="NCBI Taxonomy" id="3035917"/>
    <lineage>
        <taxon>Bacteria</taxon>
        <taxon>Bacillati</taxon>
        <taxon>Bacillota</taxon>
        <taxon>Bacilli</taxon>
        <taxon>Bacillales</taxon>
        <taxon>Paenibacillaceae</taxon>
        <taxon>Paenibacillus</taxon>
    </lineage>
</organism>